<dbReference type="InParanoid" id="A0A2Y9EPL5"/>
<accession>A0A2Y9EPL5</accession>
<evidence type="ECO:0000313" key="2">
    <source>
        <dbReference type="RefSeq" id="XP_007105901.1"/>
    </source>
</evidence>
<proteinExistence type="predicted"/>
<organism evidence="1 2">
    <name type="scientific">Physeter macrocephalus</name>
    <name type="common">Sperm whale</name>
    <name type="synonym">Physeter catodon</name>
    <dbReference type="NCBI Taxonomy" id="9755"/>
    <lineage>
        <taxon>Eukaryota</taxon>
        <taxon>Metazoa</taxon>
        <taxon>Chordata</taxon>
        <taxon>Craniata</taxon>
        <taxon>Vertebrata</taxon>
        <taxon>Euteleostomi</taxon>
        <taxon>Mammalia</taxon>
        <taxon>Eutheria</taxon>
        <taxon>Laurasiatheria</taxon>
        <taxon>Artiodactyla</taxon>
        <taxon>Whippomorpha</taxon>
        <taxon>Cetacea</taxon>
        <taxon>Odontoceti</taxon>
        <taxon>Physeteridae</taxon>
        <taxon>Physeter</taxon>
    </lineage>
</organism>
<dbReference type="KEGG" id="pcad:102990516"/>
<dbReference type="Proteomes" id="UP000248484">
    <property type="component" value="Chromosome 18"/>
</dbReference>
<name>A0A2Y9EPL5_PHYMC</name>
<dbReference type="RefSeq" id="XP_007105901.1">
    <property type="nucleotide sequence ID" value="XM_007105839.4"/>
</dbReference>
<evidence type="ECO:0000313" key="1">
    <source>
        <dbReference type="Proteomes" id="UP000248484"/>
    </source>
</evidence>
<sequence>MLEDLERELDESGQQVSTHACAQEVLSETSVPLDPAKKATYLQPQPMEIQLKGESQDPLHQQDCDDVILIEKEELVQKQELPVDMES</sequence>
<evidence type="ECO:0000313" key="3">
    <source>
        <dbReference type="RefSeq" id="XP_054935563.1"/>
    </source>
</evidence>
<keyword evidence="1" id="KW-1185">Reference proteome</keyword>
<protein>
    <submittedName>
        <fullName evidence="2 3">Zinc finger and SCAN domain-containing protein 16-like</fullName>
    </submittedName>
</protein>
<gene>
    <name evidence="2 3" type="primary">LOC102990516</name>
</gene>
<dbReference type="RefSeq" id="XP_054935563.1">
    <property type="nucleotide sequence ID" value="XM_055079588.1"/>
</dbReference>
<dbReference type="AlphaFoldDB" id="A0A2Y9EPL5"/>
<reference evidence="2 3" key="1">
    <citation type="submission" date="2025-04" db="UniProtKB">
        <authorList>
            <consortium name="RefSeq"/>
        </authorList>
    </citation>
    <scope>IDENTIFICATION</scope>
    <source>
        <tissue evidence="2 3">Muscle</tissue>
    </source>
</reference>
<dbReference type="GeneID" id="102990516"/>